<evidence type="ECO:0000256" key="5">
    <source>
        <dbReference type="ARBA" id="ARBA00023157"/>
    </source>
</evidence>
<dbReference type="InterPro" id="IPR033138">
    <property type="entry name" value="Cu_oxidase_CS"/>
</dbReference>
<evidence type="ECO:0000259" key="8">
    <source>
        <dbReference type="Pfam" id="PF07731"/>
    </source>
</evidence>
<reference evidence="10 11" key="1">
    <citation type="submission" date="2019-12" db="EMBL/GenBank/DDBJ databases">
        <authorList>
            <person name="Floudas D."/>
            <person name="Bentzer J."/>
            <person name="Ahren D."/>
            <person name="Johansson T."/>
            <person name="Persson P."/>
            <person name="Tunlid A."/>
        </authorList>
    </citation>
    <scope>NUCLEOTIDE SEQUENCE [LARGE SCALE GENOMIC DNA]</scope>
    <source>
        <strain evidence="10 11">CBS 102.39</strain>
    </source>
</reference>
<dbReference type="InterPro" id="IPR002355">
    <property type="entry name" value="Cu_oxidase_Cu_BS"/>
</dbReference>
<dbReference type="Pfam" id="PF00394">
    <property type="entry name" value="Cu-oxidase"/>
    <property type="match status" value="1"/>
</dbReference>
<dbReference type="InterPro" id="IPR011707">
    <property type="entry name" value="Cu-oxidase-like_N"/>
</dbReference>
<evidence type="ECO:0008006" key="12">
    <source>
        <dbReference type="Google" id="ProtNLM"/>
    </source>
</evidence>
<dbReference type="PROSITE" id="PS00079">
    <property type="entry name" value="MULTICOPPER_OXIDASE1"/>
    <property type="match status" value="2"/>
</dbReference>
<dbReference type="CDD" id="cd13903">
    <property type="entry name" value="CuRO_3_Tv-LCC_like"/>
    <property type="match status" value="1"/>
</dbReference>
<organism evidence="10 11">
    <name type="scientific">Agrocybe pediades</name>
    <dbReference type="NCBI Taxonomy" id="84607"/>
    <lineage>
        <taxon>Eukaryota</taxon>
        <taxon>Fungi</taxon>
        <taxon>Dikarya</taxon>
        <taxon>Basidiomycota</taxon>
        <taxon>Agaricomycotina</taxon>
        <taxon>Agaricomycetes</taxon>
        <taxon>Agaricomycetidae</taxon>
        <taxon>Agaricales</taxon>
        <taxon>Agaricineae</taxon>
        <taxon>Strophariaceae</taxon>
        <taxon>Agrocybe</taxon>
    </lineage>
</organism>
<keyword evidence="11" id="KW-1185">Reference proteome</keyword>
<dbReference type="Gene3D" id="2.60.40.420">
    <property type="entry name" value="Cupredoxins - blue copper proteins"/>
    <property type="match status" value="3"/>
</dbReference>
<evidence type="ECO:0000313" key="10">
    <source>
        <dbReference type="EMBL" id="KAF4620902.1"/>
    </source>
</evidence>
<evidence type="ECO:0000313" key="11">
    <source>
        <dbReference type="Proteomes" id="UP000521872"/>
    </source>
</evidence>
<dbReference type="PANTHER" id="PTHR11709:SF511">
    <property type="entry name" value="LACCASE"/>
    <property type="match status" value="1"/>
</dbReference>
<dbReference type="InterPro" id="IPR045087">
    <property type="entry name" value="Cu-oxidase_fam"/>
</dbReference>
<proteinExistence type="inferred from homology"/>
<keyword evidence="6" id="KW-0325">Glycoprotein</keyword>
<dbReference type="PANTHER" id="PTHR11709">
    <property type="entry name" value="MULTI-COPPER OXIDASE"/>
    <property type="match status" value="1"/>
</dbReference>
<evidence type="ECO:0000256" key="3">
    <source>
        <dbReference type="ARBA" id="ARBA00023002"/>
    </source>
</evidence>
<sequence length="571" mass="62599">MVVHKTFTHPFHFPFPYCTMIPTLSFSFHSSLIALLTATLIKCTSAAIGPSATLNIGNAVLAPDGFSRTAVVAEGMHPGPLITGKRGDRFDINVVNNLSNDTMLRGTSIHWHGLLQHHTAWADGVAGVTQCPIAPGNEFLYSFQTWEKAGTYWYHSHFGTQYCDGLRGALVIYDPYDPYRYLYDVDDESTVITLADWYHLPSASLPLIPQSNSTLINGKGRYVGGPKVDLAVINVEKGKKYRFRLVSLSCDPNYTFSIDGHDLTIIETDGELTRPLTVGSIQIFAAQRYSFILHANQEVGNYWVRALPNVIANNTILAGGFDGGVNSAILRYASAPIAEPTYTQAPQTKLGLLNEGALQSFLSLPCPGQPVPGGADININLDLGFNTDDGRFTINGKTFREPSIPVLLQILSGAKAPWELLPSGDIIKLERGKVVEVTIPAGVLGGPHPFHLHGHTFSVVRSAGESTYQFDYPVRRDVVSIGGQGDNVTIRFDTINPGPWILHCHIDFHLHEGLAIVFAEAPEDVSTDVPIPESWNDLCPNYLSLPDNATSVRLVSRHKAHSKRRQKPRGW</sequence>
<dbReference type="InterPro" id="IPR008972">
    <property type="entry name" value="Cupredoxin"/>
</dbReference>
<dbReference type="EMBL" id="JAACJL010000015">
    <property type="protein sequence ID" value="KAF4620902.1"/>
    <property type="molecule type" value="Genomic_DNA"/>
</dbReference>
<dbReference type="GO" id="GO:0016491">
    <property type="term" value="F:oxidoreductase activity"/>
    <property type="evidence" value="ECO:0007669"/>
    <property type="project" value="UniProtKB-KW"/>
</dbReference>
<keyword evidence="3" id="KW-0560">Oxidoreductase</keyword>
<keyword evidence="2" id="KW-0479">Metal-binding</keyword>
<evidence type="ECO:0000256" key="6">
    <source>
        <dbReference type="ARBA" id="ARBA00023180"/>
    </source>
</evidence>
<accession>A0A8H4R330</accession>
<evidence type="ECO:0000256" key="2">
    <source>
        <dbReference type="ARBA" id="ARBA00022723"/>
    </source>
</evidence>
<dbReference type="GO" id="GO:0005507">
    <property type="term" value="F:copper ion binding"/>
    <property type="evidence" value="ECO:0007669"/>
    <property type="project" value="InterPro"/>
</dbReference>
<comment type="similarity">
    <text evidence="1">Belongs to the multicopper oxidase family.</text>
</comment>
<dbReference type="InterPro" id="IPR001117">
    <property type="entry name" value="Cu-oxidase_2nd"/>
</dbReference>
<dbReference type="InterPro" id="IPR011706">
    <property type="entry name" value="Cu-oxidase_C"/>
</dbReference>
<keyword evidence="5" id="KW-1015">Disulfide bond</keyword>
<evidence type="ECO:0000259" key="7">
    <source>
        <dbReference type="Pfam" id="PF00394"/>
    </source>
</evidence>
<feature type="domain" description="Plastocyanin-like" evidence="7">
    <location>
        <begin position="188"/>
        <end position="334"/>
    </location>
</feature>
<dbReference type="Pfam" id="PF07731">
    <property type="entry name" value="Cu-oxidase_2"/>
    <property type="match status" value="1"/>
</dbReference>
<evidence type="ECO:0000256" key="1">
    <source>
        <dbReference type="ARBA" id="ARBA00010609"/>
    </source>
</evidence>
<dbReference type="Pfam" id="PF07732">
    <property type="entry name" value="Cu-oxidase_3"/>
    <property type="match status" value="1"/>
</dbReference>
<dbReference type="Proteomes" id="UP000521872">
    <property type="component" value="Unassembled WGS sequence"/>
</dbReference>
<evidence type="ECO:0000256" key="4">
    <source>
        <dbReference type="ARBA" id="ARBA00023008"/>
    </source>
</evidence>
<dbReference type="FunFam" id="2.60.40.420:FF:000045">
    <property type="entry name" value="Laccase 2"/>
    <property type="match status" value="1"/>
</dbReference>
<feature type="domain" description="Plastocyanin-like" evidence="8">
    <location>
        <begin position="400"/>
        <end position="523"/>
    </location>
</feature>
<gene>
    <name evidence="10" type="ORF">D9613_001217</name>
</gene>
<dbReference type="CDD" id="cd13856">
    <property type="entry name" value="CuRO_1_Tv-LCC_like"/>
    <property type="match status" value="1"/>
</dbReference>
<dbReference type="AlphaFoldDB" id="A0A8H4R330"/>
<dbReference type="SUPFAM" id="SSF49503">
    <property type="entry name" value="Cupredoxins"/>
    <property type="match status" value="3"/>
</dbReference>
<feature type="domain" description="Plastocyanin-like" evidence="9">
    <location>
        <begin position="61"/>
        <end position="175"/>
    </location>
</feature>
<keyword evidence="4" id="KW-0186">Copper</keyword>
<protein>
    <recommendedName>
        <fullName evidence="12">Laccase</fullName>
    </recommendedName>
</protein>
<dbReference type="PROSITE" id="PS00080">
    <property type="entry name" value="MULTICOPPER_OXIDASE2"/>
    <property type="match status" value="1"/>
</dbReference>
<comment type="caution">
    <text evidence="10">The sequence shown here is derived from an EMBL/GenBank/DDBJ whole genome shotgun (WGS) entry which is preliminary data.</text>
</comment>
<evidence type="ECO:0000259" key="9">
    <source>
        <dbReference type="Pfam" id="PF07732"/>
    </source>
</evidence>
<name>A0A8H4R330_9AGAR</name>